<evidence type="ECO:0000313" key="2">
    <source>
        <dbReference type="Proteomes" id="UP000229370"/>
    </source>
</evidence>
<gene>
    <name evidence="1" type="ORF">CO007_05825</name>
</gene>
<dbReference type="PANTHER" id="PTHR38471">
    <property type="entry name" value="FOUR HELIX BUNDLE PROTEIN"/>
    <property type="match status" value="1"/>
</dbReference>
<comment type="caution">
    <text evidence="1">The sequence shown here is derived from an EMBL/GenBank/DDBJ whole genome shotgun (WGS) entry which is preliminary data.</text>
</comment>
<dbReference type="Gene3D" id="1.20.1440.60">
    <property type="entry name" value="23S rRNA-intervening sequence"/>
    <property type="match status" value="1"/>
</dbReference>
<dbReference type="AlphaFoldDB" id="A0A2M8GKY7"/>
<organism evidence="1 2">
    <name type="scientific">Candidatus Roizmanbacteria bacterium CG_4_8_14_3_um_filter_36_10</name>
    <dbReference type="NCBI Taxonomy" id="1974834"/>
    <lineage>
        <taxon>Bacteria</taxon>
        <taxon>Candidatus Roizmaniibacteriota</taxon>
    </lineage>
</organism>
<dbReference type="PANTHER" id="PTHR38471:SF2">
    <property type="entry name" value="FOUR HELIX BUNDLE PROTEIN"/>
    <property type="match status" value="1"/>
</dbReference>
<dbReference type="NCBIfam" id="TIGR02436">
    <property type="entry name" value="four helix bundle protein"/>
    <property type="match status" value="1"/>
</dbReference>
<dbReference type="InterPro" id="IPR036583">
    <property type="entry name" value="23S_rRNA_IVS_sf"/>
</dbReference>
<dbReference type="EMBL" id="PFQK01000100">
    <property type="protein sequence ID" value="PJC81226.1"/>
    <property type="molecule type" value="Genomic_DNA"/>
</dbReference>
<dbReference type="SUPFAM" id="SSF158446">
    <property type="entry name" value="IVS-encoded protein-like"/>
    <property type="match status" value="1"/>
</dbReference>
<evidence type="ECO:0008006" key="3">
    <source>
        <dbReference type="Google" id="ProtNLM"/>
    </source>
</evidence>
<evidence type="ECO:0000313" key="1">
    <source>
        <dbReference type="EMBL" id="PJC81226.1"/>
    </source>
</evidence>
<dbReference type="Proteomes" id="UP000229370">
    <property type="component" value="Unassembled WGS sequence"/>
</dbReference>
<sequence>MAIYDVTDLEVYRRSLESLKLIYKISYKIPESHQRLRTQIINSAESIPPLIAEGFAKRSSVKEFKRFLNMAMGSSDETITHSREIVILSETFKRIDNNLCVQIESKYKIISKQLNSLIKKWVSFR</sequence>
<dbReference type="InterPro" id="IPR012657">
    <property type="entry name" value="23S_rRNA-intervening_sequence"/>
</dbReference>
<proteinExistence type="predicted"/>
<dbReference type="Pfam" id="PF05635">
    <property type="entry name" value="23S_rRNA_IVP"/>
    <property type="match status" value="1"/>
</dbReference>
<name>A0A2M8GKY7_9BACT</name>
<reference evidence="2" key="1">
    <citation type="submission" date="2017-09" db="EMBL/GenBank/DDBJ databases">
        <title>Depth-based differentiation of microbial function through sediment-hosted aquifers and enrichment of novel symbionts in the deep terrestrial subsurface.</title>
        <authorList>
            <person name="Probst A.J."/>
            <person name="Ladd B."/>
            <person name="Jarett J.K."/>
            <person name="Geller-Mcgrath D.E."/>
            <person name="Sieber C.M.K."/>
            <person name="Emerson J.B."/>
            <person name="Anantharaman K."/>
            <person name="Thomas B.C."/>
            <person name="Malmstrom R."/>
            <person name="Stieglmeier M."/>
            <person name="Klingl A."/>
            <person name="Woyke T."/>
            <person name="Ryan C.M."/>
            <person name="Banfield J.F."/>
        </authorList>
    </citation>
    <scope>NUCLEOTIDE SEQUENCE [LARGE SCALE GENOMIC DNA]</scope>
</reference>
<accession>A0A2M8GKY7</accession>
<protein>
    <recommendedName>
        <fullName evidence="3">Four helix bundle protein</fullName>
    </recommendedName>
</protein>